<dbReference type="OrthoDB" id="1198072at2"/>
<gene>
    <name evidence="2" type="ORF">ES675_01790</name>
</gene>
<dbReference type="RefSeq" id="WP_066249498.1">
    <property type="nucleotide sequence ID" value="NZ_VSKL01000001.1"/>
</dbReference>
<reference evidence="2 3" key="1">
    <citation type="submission" date="2019-08" db="EMBL/GenBank/DDBJ databases">
        <title>Genomes of Antarctic Bizionia species.</title>
        <authorList>
            <person name="Bowman J.P."/>
        </authorList>
    </citation>
    <scope>NUCLEOTIDE SEQUENCE [LARGE SCALE GENOMIC DNA]</scope>
    <source>
        <strain evidence="2 3">APA-1</strain>
    </source>
</reference>
<organism evidence="2 3">
    <name type="scientific">Bizionia algoritergicola</name>
    <dbReference type="NCBI Taxonomy" id="291187"/>
    <lineage>
        <taxon>Bacteria</taxon>
        <taxon>Pseudomonadati</taxon>
        <taxon>Bacteroidota</taxon>
        <taxon>Flavobacteriia</taxon>
        <taxon>Flavobacteriales</taxon>
        <taxon>Flavobacteriaceae</taxon>
        <taxon>Bizionia</taxon>
    </lineage>
</organism>
<proteinExistence type="predicted"/>
<dbReference type="EMBL" id="VSKL01000001">
    <property type="protein sequence ID" value="TYB74895.1"/>
    <property type="molecule type" value="Genomic_DNA"/>
</dbReference>
<protein>
    <submittedName>
        <fullName evidence="2">DUF3078 domain-containing protein</fullName>
    </submittedName>
</protein>
<dbReference type="Pfam" id="PF11276">
    <property type="entry name" value="DUF3078"/>
    <property type="match status" value="1"/>
</dbReference>
<evidence type="ECO:0000313" key="3">
    <source>
        <dbReference type="Proteomes" id="UP000324358"/>
    </source>
</evidence>
<keyword evidence="1" id="KW-0175">Coiled coil</keyword>
<dbReference type="Proteomes" id="UP000324358">
    <property type="component" value="Unassembled WGS sequence"/>
</dbReference>
<comment type="caution">
    <text evidence="2">The sequence shown here is derived from an EMBL/GenBank/DDBJ whole genome shotgun (WGS) entry which is preliminary data.</text>
</comment>
<name>A0A5D0R1M6_9FLAO</name>
<accession>A0A5D0R1M6</accession>
<dbReference type="InterPro" id="IPR021428">
    <property type="entry name" value="DUF3078"/>
</dbReference>
<evidence type="ECO:0000313" key="2">
    <source>
        <dbReference type="EMBL" id="TYB74895.1"/>
    </source>
</evidence>
<keyword evidence="3" id="KW-1185">Reference proteome</keyword>
<dbReference type="AlphaFoldDB" id="A0A5D0R1M6"/>
<sequence length="320" mass="35768">MKRIFTIGLVLLATASFSQTKEELKEQKSEKQAAADALQAEADDLQKQIDAFPGWKFGAFGTIGASFSEFNNWYGQGTPNNASGNITITVNPYAKLDREKYFWYNTGNINLSWVKFDDKDDPTDDGSFREANDVFNVTSLFGYKIAKNLAASTLAEYRTTLINNFNDPGYLDVGVGVTWTPIENLVVVVHPLNYNFVFAENDAIFQSSLGAKVVANYGRSFGKLDFNSNLSAFMSYEDSNLSNWTWINAISYKLWKGIGLGFELGLRDNKQEAVNFAFKQYEGRLASNGGIVDPTDPQPTFDNVDNDLQVYYTFGLSYAF</sequence>
<feature type="coiled-coil region" evidence="1">
    <location>
        <begin position="17"/>
        <end position="48"/>
    </location>
</feature>
<evidence type="ECO:0000256" key="1">
    <source>
        <dbReference type="SAM" id="Coils"/>
    </source>
</evidence>